<evidence type="ECO:0000256" key="9">
    <source>
        <dbReference type="ARBA" id="ARBA00022679"/>
    </source>
</evidence>
<dbReference type="Gene3D" id="3.40.50.620">
    <property type="entry name" value="HUPs"/>
    <property type="match status" value="1"/>
</dbReference>
<evidence type="ECO:0000256" key="14">
    <source>
        <dbReference type="ARBA" id="ARBA00022840"/>
    </source>
</evidence>
<dbReference type="EMBL" id="UINC01021490">
    <property type="protein sequence ID" value="SVA89142.1"/>
    <property type="molecule type" value="Genomic_DNA"/>
</dbReference>
<dbReference type="InterPro" id="IPR015864">
    <property type="entry name" value="FAD_synthase"/>
</dbReference>
<evidence type="ECO:0000256" key="3">
    <source>
        <dbReference type="ARBA" id="ARBA00010214"/>
    </source>
</evidence>
<dbReference type="Pfam" id="PF01687">
    <property type="entry name" value="Flavokinase"/>
    <property type="match status" value="1"/>
</dbReference>
<evidence type="ECO:0000256" key="13">
    <source>
        <dbReference type="ARBA" id="ARBA00022827"/>
    </source>
</evidence>
<dbReference type="SMART" id="SM00904">
    <property type="entry name" value="Flavokinase"/>
    <property type="match status" value="1"/>
</dbReference>
<protein>
    <recommendedName>
        <fullName evidence="6">Bifunctional riboflavin kinase/FMN adenylyltransferase</fullName>
        <ecNumber evidence="4">2.7.1.26</ecNumber>
        <ecNumber evidence="5">2.7.7.2</ecNumber>
    </recommendedName>
</protein>
<dbReference type="AlphaFoldDB" id="A0A381ZJX1"/>
<keyword evidence="9" id="KW-0808">Transferase</keyword>
<dbReference type="PANTHER" id="PTHR22749">
    <property type="entry name" value="RIBOFLAVIN KINASE/FMN ADENYLYLTRANSFERASE"/>
    <property type="match status" value="1"/>
</dbReference>
<dbReference type="InterPro" id="IPR014729">
    <property type="entry name" value="Rossmann-like_a/b/a_fold"/>
</dbReference>
<organism evidence="17">
    <name type="scientific">marine metagenome</name>
    <dbReference type="NCBI Taxonomy" id="408172"/>
    <lineage>
        <taxon>unclassified sequences</taxon>
        <taxon>metagenomes</taxon>
        <taxon>ecological metagenomes</taxon>
    </lineage>
</organism>
<dbReference type="GO" id="GO:0003919">
    <property type="term" value="F:FMN adenylyltransferase activity"/>
    <property type="evidence" value="ECO:0007669"/>
    <property type="project" value="UniProtKB-EC"/>
</dbReference>
<comment type="pathway">
    <text evidence="2">Cofactor biosynthesis; FMN biosynthesis; FMN from riboflavin (ATP route): step 1/1.</text>
</comment>
<dbReference type="NCBIfam" id="TIGR00083">
    <property type="entry name" value="ribF"/>
    <property type="match status" value="1"/>
</dbReference>
<sequence>MTIIEELKPDSTNKETILTIGVFDGVHLGHRHLMSELTKQANTTKRRAGVITFQNHPASVINPEFKPNFITSVKDRVDLLLDTGVDFVSPISFDREVSSLSAEQFTGILVEVLNMSGLVVGPDFRMGKNRDADVSKLAEIGTDQGFEVQVVEQQKSDEFPIRSTAIRNLLSVGDVHSASGMLGRYYSTAGEVMHGLKRGRGLGFPTCNLIPTEGMAIPKDGIYATLAHIGKQQYMAATSIGTRPTFDEGGRTIESYVLDFDQEVYGETIKLEFVKHIRDEKAFDTVENLIIQMNKDVEETRDILNELTTTQGS</sequence>
<dbReference type="FunFam" id="3.40.50.620:FF:000021">
    <property type="entry name" value="Riboflavin biosynthesis protein"/>
    <property type="match status" value="1"/>
</dbReference>
<comment type="similarity">
    <text evidence="3">Belongs to the RibF family.</text>
</comment>
<dbReference type="PANTHER" id="PTHR22749:SF6">
    <property type="entry name" value="RIBOFLAVIN KINASE"/>
    <property type="match status" value="1"/>
</dbReference>
<dbReference type="EC" id="2.7.1.26" evidence="4"/>
<keyword evidence="12" id="KW-0418">Kinase</keyword>
<evidence type="ECO:0000256" key="4">
    <source>
        <dbReference type="ARBA" id="ARBA00012105"/>
    </source>
</evidence>
<dbReference type="GO" id="GO:0009398">
    <property type="term" value="P:FMN biosynthetic process"/>
    <property type="evidence" value="ECO:0007669"/>
    <property type="project" value="UniProtKB-UniPathway"/>
</dbReference>
<dbReference type="NCBIfam" id="NF004160">
    <property type="entry name" value="PRK05627.1-3"/>
    <property type="match status" value="1"/>
</dbReference>
<dbReference type="SUPFAM" id="SSF52374">
    <property type="entry name" value="Nucleotidylyl transferase"/>
    <property type="match status" value="1"/>
</dbReference>
<keyword evidence="10" id="KW-0548">Nucleotidyltransferase</keyword>
<evidence type="ECO:0000256" key="6">
    <source>
        <dbReference type="ARBA" id="ARBA00018483"/>
    </source>
</evidence>
<dbReference type="GO" id="GO:0005524">
    <property type="term" value="F:ATP binding"/>
    <property type="evidence" value="ECO:0007669"/>
    <property type="project" value="UniProtKB-KW"/>
</dbReference>
<keyword evidence="13" id="KW-0274">FAD</keyword>
<keyword evidence="11" id="KW-0547">Nucleotide-binding</keyword>
<evidence type="ECO:0000313" key="17">
    <source>
        <dbReference type="EMBL" id="SVA89142.1"/>
    </source>
</evidence>
<keyword evidence="14" id="KW-0067">ATP-binding</keyword>
<dbReference type="SUPFAM" id="SSF82114">
    <property type="entry name" value="Riboflavin kinase-like"/>
    <property type="match status" value="1"/>
</dbReference>
<evidence type="ECO:0000256" key="5">
    <source>
        <dbReference type="ARBA" id="ARBA00012393"/>
    </source>
</evidence>
<dbReference type="Pfam" id="PF06574">
    <property type="entry name" value="FAD_syn"/>
    <property type="match status" value="1"/>
</dbReference>
<comment type="pathway">
    <text evidence="1">Cofactor biosynthesis; FAD biosynthesis; FAD from FMN: step 1/1.</text>
</comment>
<keyword evidence="8" id="KW-0288">FMN</keyword>
<dbReference type="GO" id="GO:0006747">
    <property type="term" value="P:FAD biosynthetic process"/>
    <property type="evidence" value="ECO:0007669"/>
    <property type="project" value="UniProtKB-UniPathway"/>
</dbReference>
<dbReference type="FunFam" id="2.40.30.30:FF:000003">
    <property type="entry name" value="Riboflavin biosynthesis protein"/>
    <property type="match status" value="1"/>
</dbReference>
<dbReference type="UniPathway" id="UPA00277">
    <property type="reaction ID" value="UER00407"/>
</dbReference>
<dbReference type="InterPro" id="IPR023465">
    <property type="entry name" value="Riboflavin_kinase_dom_sf"/>
</dbReference>
<evidence type="ECO:0000256" key="7">
    <source>
        <dbReference type="ARBA" id="ARBA00022630"/>
    </source>
</evidence>
<evidence type="ECO:0000256" key="8">
    <source>
        <dbReference type="ARBA" id="ARBA00022643"/>
    </source>
</evidence>
<evidence type="ECO:0000259" key="16">
    <source>
        <dbReference type="SMART" id="SM00904"/>
    </source>
</evidence>
<dbReference type="Gene3D" id="2.40.30.30">
    <property type="entry name" value="Riboflavin kinase-like"/>
    <property type="match status" value="1"/>
</dbReference>
<dbReference type="InterPro" id="IPR023468">
    <property type="entry name" value="Riboflavin_kinase"/>
</dbReference>
<evidence type="ECO:0000256" key="15">
    <source>
        <dbReference type="ARBA" id="ARBA00023268"/>
    </source>
</evidence>
<dbReference type="CDD" id="cd02064">
    <property type="entry name" value="FAD_synthetase_N"/>
    <property type="match status" value="1"/>
</dbReference>
<evidence type="ECO:0000256" key="1">
    <source>
        <dbReference type="ARBA" id="ARBA00004726"/>
    </source>
</evidence>
<evidence type="ECO:0000256" key="10">
    <source>
        <dbReference type="ARBA" id="ARBA00022695"/>
    </source>
</evidence>
<dbReference type="InterPro" id="IPR015865">
    <property type="entry name" value="Riboflavin_kinase_bac/euk"/>
</dbReference>
<dbReference type="EC" id="2.7.7.2" evidence="5"/>
<keyword evidence="15" id="KW-0511">Multifunctional enzyme</keyword>
<evidence type="ECO:0000256" key="2">
    <source>
        <dbReference type="ARBA" id="ARBA00005201"/>
    </source>
</evidence>
<keyword evidence="7" id="KW-0285">Flavoprotein</keyword>
<evidence type="ECO:0000256" key="11">
    <source>
        <dbReference type="ARBA" id="ARBA00022741"/>
    </source>
</evidence>
<accession>A0A381ZJX1</accession>
<name>A0A381ZJX1_9ZZZZ</name>
<dbReference type="UniPathway" id="UPA00276">
    <property type="reaction ID" value="UER00406"/>
</dbReference>
<reference evidence="17" key="1">
    <citation type="submission" date="2018-05" db="EMBL/GenBank/DDBJ databases">
        <authorList>
            <person name="Lanie J.A."/>
            <person name="Ng W.-L."/>
            <person name="Kazmierczak K.M."/>
            <person name="Andrzejewski T.M."/>
            <person name="Davidsen T.M."/>
            <person name="Wayne K.J."/>
            <person name="Tettelin H."/>
            <person name="Glass J.I."/>
            <person name="Rusch D."/>
            <person name="Podicherti R."/>
            <person name="Tsui H.-C.T."/>
            <person name="Winkler M.E."/>
        </authorList>
    </citation>
    <scope>NUCLEOTIDE SEQUENCE</scope>
</reference>
<gene>
    <name evidence="17" type="ORF">METZ01_LOCUS141996</name>
</gene>
<dbReference type="InterPro" id="IPR002606">
    <property type="entry name" value="Riboflavin_kinase_bac"/>
</dbReference>
<proteinExistence type="inferred from homology"/>
<dbReference type="PIRSF" id="PIRSF004491">
    <property type="entry name" value="FAD_Synth"/>
    <property type="match status" value="1"/>
</dbReference>
<dbReference type="NCBIfam" id="NF004162">
    <property type="entry name" value="PRK05627.1-5"/>
    <property type="match status" value="1"/>
</dbReference>
<feature type="domain" description="Riboflavin kinase" evidence="16">
    <location>
        <begin position="181"/>
        <end position="305"/>
    </location>
</feature>
<dbReference type="GO" id="GO:0008531">
    <property type="term" value="F:riboflavin kinase activity"/>
    <property type="evidence" value="ECO:0007669"/>
    <property type="project" value="UniProtKB-EC"/>
</dbReference>
<dbReference type="GO" id="GO:0009231">
    <property type="term" value="P:riboflavin biosynthetic process"/>
    <property type="evidence" value="ECO:0007669"/>
    <property type="project" value="InterPro"/>
</dbReference>
<evidence type="ECO:0000256" key="12">
    <source>
        <dbReference type="ARBA" id="ARBA00022777"/>
    </source>
</evidence>